<feature type="domain" description="CCHC-type" evidence="3">
    <location>
        <begin position="208"/>
        <end position="222"/>
    </location>
</feature>
<gene>
    <name evidence="4" type="ORF">DAPPUDRAFT_122477</name>
</gene>
<proteinExistence type="predicted"/>
<evidence type="ECO:0000313" key="5">
    <source>
        <dbReference type="Proteomes" id="UP000000305"/>
    </source>
</evidence>
<dbReference type="eggNOG" id="KOG0017">
    <property type="taxonomic scope" value="Eukaryota"/>
</dbReference>
<dbReference type="GO" id="GO:0008270">
    <property type="term" value="F:zinc ion binding"/>
    <property type="evidence" value="ECO:0007669"/>
    <property type="project" value="UniProtKB-KW"/>
</dbReference>
<keyword evidence="1" id="KW-0479">Metal-binding</keyword>
<dbReference type="Pfam" id="PF13976">
    <property type="entry name" value="gag_pre-integrs"/>
    <property type="match status" value="1"/>
</dbReference>
<dbReference type="KEGG" id="dpx:DAPPUDRAFT_122477"/>
<dbReference type="InParanoid" id="E9I4C0"/>
<dbReference type="InterPro" id="IPR001878">
    <property type="entry name" value="Znf_CCHC"/>
</dbReference>
<protein>
    <recommendedName>
        <fullName evidence="3">CCHC-type domain-containing protein</fullName>
    </recommendedName>
</protein>
<evidence type="ECO:0000256" key="1">
    <source>
        <dbReference type="PROSITE-ProRule" id="PRU00047"/>
    </source>
</evidence>
<sequence length="362" mass="39716">GCHFVGCERITDSVLKGNFFLVIGKLVRGLIACYPYMAWNPCEEGFGAGCFKAEKEGSLGVTEDVEFVGCCVVLVASFESFFIPYIYTDILYVSINRYFGDDSTSRTFGTSAKTFHTPKAAALAGESAAKTSPGQSFDNAAHAQGGFRGRGRGPYFTGEWRGRGRGRGGRGGRGGGSSNPHNHSYARKDGQQQNDQQQSNQHAGSVVCFNCNGNGHKAYQCPTKREEERGQARQENFNKKRGFGCISSSLCLVAREHKVFFANKETNEKFMTGSRVENSLYRLCATTKNPAELNEESSTALYGVGNGSTKASLELWHRRFGHLNCQDILKINKSKAVYGLHLNDVKKPLICEGCIFGKLHRS</sequence>
<feature type="compositionally biased region" description="Low complexity" evidence="2">
    <location>
        <begin position="191"/>
        <end position="201"/>
    </location>
</feature>
<dbReference type="HOGENOM" id="CLU_766339_0_0_1"/>
<evidence type="ECO:0000313" key="4">
    <source>
        <dbReference type="EMBL" id="EFX61160.1"/>
    </source>
</evidence>
<keyword evidence="1" id="KW-0862">Zinc</keyword>
<dbReference type="AlphaFoldDB" id="E9I4C0"/>
<dbReference type="SMART" id="SM00343">
    <property type="entry name" value="ZnF_C2HC"/>
    <property type="match status" value="1"/>
</dbReference>
<organism evidence="4 5">
    <name type="scientific">Daphnia pulex</name>
    <name type="common">Water flea</name>
    <dbReference type="NCBI Taxonomy" id="6669"/>
    <lineage>
        <taxon>Eukaryota</taxon>
        <taxon>Metazoa</taxon>
        <taxon>Ecdysozoa</taxon>
        <taxon>Arthropoda</taxon>
        <taxon>Crustacea</taxon>
        <taxon>Branchiopoda</taxon>
        <taxon>Diplostraca</taxon>
        <taxon>Cladocera</taxon>
        <taxon>Anomopoda</taxon>
        <taxon>Daphniidae</taxon>
        <taxon>Daphnia</taxon>
    </lineage>
</organism>
<dbReference type="SUPFAM" id="SSF57756">
    <property type="entry name" value="Retrovirus zinc finger-like domains"/>
    <property type="match status" value="1"/>
</dbReference>
<name>E9I4C0_DAPPU</name>
<dbReference type="InterPro" id="IPR025724">
    <property type="entry name" value="GAG-pre-integrase_dom"/>
</dbReference>
<dbReference type="Proteomes" id="UP000000305">
    <property type="component" value="Unassembled WGS sequence"/>
</dbReference>
<reference evidence="4 5" key="1">
    <citation type="journal article" date="2011" name="Science">
        <title>The ecoresponsive genome of Daphnia pulex.</title>
        <authorList>
            <person name="Colbourne J.K."/>
            <person name="Pfrender M.E."/>
            <person name="Gilbert D."/>
            <person name="Thomas W.K."/>
            <person name="Tucker A."/>
            <person name="Oakley T.H."/>
            <person name="Tokishita S."/>
            <person name="Aerts A."/>
            <person name="Arnold G.J."/>
            <person name="Basu M.K."/>
            <person name="Bauer D.J."/>
            <person name="Caceres C.E."/>
            <person name="Carmel L."/>
            <person name="Casola C."/>
            <person name="Choi J.H."/>
            <person name="Detter J.C."/>
            <person name="Dong Q."/>
            <person name="Dusheyko S."/>
            <person name="Eads B.D."/>
            <person name="Frohlich T."/>
            <person name="Geiler-Samerotte K.A."/>
            <person name="Gerlach D."/>
            <person name="Hatcher P."/>
            <person name="Jogdeo S."/>
            <person name="Krijgsveld J."/>
            <person name="Kriventseva E.V."/>
            <person name="Kultz D."/>
            <person name="Laforsch C."/>
            <person name="Lindquist E."/>
            <person name="Lopez J."/>
            <person name="Manak J.R."/>
            <person name="Muller J."/>
            <person name="Pangilinan J."/>
            <person name="Patwardhan R.P."/>
            <person name="Pitluck S."/>
            <person name="Pritham E.J."/>
            <person name="Rechtsteiner A."/>
            <person name="Rho M."/>
            <person name="Rogozin I.B."/>
            <person name="Sakarya O."/>
            <person name="Salamov A."/>
            <person name="Schaack S."/>
            <person name="Shapiro H."/>
            <person name="Shiga Y."/>
            <person name="Skalitzky C."/>
            <person name="Smith Z."/>
            <person name="Souvorov A."/>
            <person name="Sung W."/>
            <person name="Tang Z."/>
            <person name="Tsuchiya D."/>
            <person name="Tu H."/>
            <person name="Vos H."/>
            <person name="Wang M."/>
            <person name="Wolf Y.I."/>
            <person name="Yamagata H."/>
            <person name="Yamada T."/>
            <person name="Ye Y."/>
            <person name="Shaw J.R."/>
            <person name="Andrews J."/>
            <person name="Crease T.J."/>
            <person name="Tang H."/>
            <person name="Lucas S.M."/>
            <person name="Robertson H.M."/>
            <person name="Bork P."/>
            <person name="Koonin E.V."/>
            <person name="Zdobnov E.M."/>
            <person name="Grigoriev I.V."/>
            <person name="Lynch M."/>
            <person name="Boore J.L."/>
        </authorList>
    </citation>
    <scope>NUCLEOTIDE SEQUENCE [LARGE SCALE GENOMIC DNA]</scope>
</reference>
<feature type="non-terminal residue" evidence="4">
    <location>
        <position position="1"/>
    </location>
</feature>
<keyword evidence="1" id="KW-0863">Zinc-finger</keyword>
<accession>E9I4C0</accession>
<dbReference type="Gene3D" id="4.10.60.10">
    <property type="entry name" value="Zinc finger, CCHC-type"/>
    <property type="match status" value="1"/>
</dbReference>
<dbReference type="GO" id="GO:0003676">
    <property type="term" value="F:nucleic acid binding"/>
    <property type="evidence" value="ECO:0007669"/>
    <property type="project" value="InterPro"/>
</dbReference>
<dbReference type="OrthoDB" id="413361at2759"/>
<dbReference type="EMBL" id="GL734978">
    <property type="protein sequence ID" value="EFX61160.1"/>
    <property type="molecule type" value="Genomic_DNA"/>
</dbReference>
<evidence type="ECO:0000256" key="2">
    <source>
        <dbReference type="SAM" id="MobiDB-lite"/>
    </source>
</evidence>
<keyword evidence="5" id="KW-1185">Reference proteome</keyword>
<dbReference type="PROSITE" id="PS50158">
    <property type="entry name" value="ZF_CCHC"/>
    <property type="match status" value="1"/>
</dbReference>
<feature type="non-terminal residue" evidence="4">
    <location>
        <position position="362"/>
    </location>
</feature>
<feature type="region of interest" description="Disordered" evidence="2">
    <location>
        <begin position="124"/>
        <end position="201"/>
    </location>
</feature>
<dbReference type="InterPro" id="IPR036875">
    <property type="entry name" value="Znf_CCHC_sf"/>
</dbReference>
<evidence type="ECO:0000259" key="3">
    <source>
        <dbReference type="PROSITE" id="PS50158"/>
    </source>
</evidence>
<dbReference type="Pfam" id="PF00098">
    <property type="entry name" value="zf-CCHC"/>
    <property type="match status" value="1"/>
</dbReference>